<evidence type="ECO:0008006" key="4">
    <source>
        <dbReference type="Google" id="ProtNLM"/>
    </source>
</evidence>
<evidence type="ECO:0000313" key="3">
    <source>
        <dbReference type="Proteomes" id="UP000260351"/>
    </source>
</evidence>
<reference evidence="2 3" key="1">
    <citation type="submission" date="2018-08" db="EMBL/GenBank/DDBJ databases">
        <title>Wenzhouxiangella salilacus sp. nov., a novel bacterium isolated from a saline lake in Xinjiang Province, China.</title>
        <authorList>
            <person name="Han S."/>
        </authorList>
    </citation>
    <scope>NUCLEOTIDE SEQUENCE [LARGE SCALE GENOMIC DNA]</scope>
    <source>
        <strain evidence="2 3">XDB06</strain>
    </source>
</reference>
<evidence type="ECO:0000256" key="1">
    <source>
        <dbReference type="SAM" id="SignalP"/>
    </source>
</evidence>
<keyword evidence="3" id="KW-1185">Reference proteome</keyword>
<dbReference type="OrthoDB" id="5730733at2"/>
<dbReference type="PROSITE" id="PS51257">
    <property type="entry name" value="PROKAR_LIPOPROTEIN"/>
    <property type="match status" value="1"/>
</dbReference>
<comment type="caution">
    <text evidence="2">The sequence shown here is derived from an EMBL/GenBank/DDBJ whole genome shotgun (WGS) entry which is preliminary data.</text>
</comment>
<name>A0A3E1K9S5_9GAMM</name>
<protein>
    <recommendedName>
        <fullName evidence="4">Big-1 domain-containing protein</fullName>
    </recommendedName>
</protein>
<gene>
    <name evidence="2" type="ORF">DZC52_05950</name>
</gene>
<evidence type="ECO:0000313" key="2">
    <source>
        <dbReference type="EMBL" id="RFF30976.1"/>
    </source>
</evidence>
<feature type="signal peptide" evidence="1">
    <location>
        <begin position="1"/>
        <end position="17"/>
    </location>
</feature>
<feature type="chain" id="PRO_5017586670" description="Big-1 domain-containing protein" evidence="1">
    <location>
        <begin position="18"/>
        <end position="890"/>
    </location>
</feature>
<organism evidence="2 3">
    <name type="scientific">Wenzhouxiangella sediminis</name>
    <dbReference type="NCBI Taxonomy" id="1792836"/>
    <lineage>
        <taxon>Bacteria</taxon>
        <taxon>Pseudomonadati</taxon>
        <taxon>Pseudomonadota</taxon>
        <taxon>Gammaproteobacteria</taxon>
        <taxon>Chromatiales</taxon>
        <taxon>Wenzhouxiangellaceae</taxon>
        <taxon>Wenzhouxiangella</taxon>
    </lineage>
</organism>
<sequence length="890" mass="90283">MNIIRYGIILAATALLAACGGSSSGSFDNGGSASMSITVESSEVPTNSSIQVTVRFRAADGSAVADGTQVTLNSSNTNRGVVQAVDGTDAAGASATAPTSGGQANFFFTARSNTGTVTLTASGANPSGSGTISASRNIDVIEDPDAQARLEIEGASTMPANTEGVDIFRGSPFINELTVRYRNPDGSAGSVTDGQVSVAVSPVSLGAYSTLDDPETDDVNEFFVLMGSGPVNMTAGVATVFVHSDTQPGMLTVSVSAQDADTGDTFSQDFEIEIVEGAADFLPANLDFSIPAAPIYIQGSGGSTSKSMSLAVSDSGGNPVPNPEGSGAEYNNVILSLEAPDGSDARLTGTGAEGSVSGTEISVQTVNGIANFSLNAGSEIGPHRITATSDRADNNVDNDLLDPISAETTVDVGDGKLFSLELVSPSVSAIVANNVVGTIITDEEPNIDPDTGAIIPPNSDGTYSLTITAQGSDQAGNPVLSGTPIDFGKIDAPLTQTLPRTFVFSGADGNPEEDGNIFSALNSPEGFQPSPPQVDEAVEPGDTVALFGKTVPGNREHEAARTVASVVDNNTVTVTNNFNPNNGTGTVVDDGFVIPWVIGRSQFGVVDAQTNLTEQGRGSVTLTYPISALGRPLVLWGQGNRAEEAMTKTVADVEAMVFPGIAPGQLSAIPSSIQGNTTTTVELCYSDALGAPINDVFIRGDIVEGPANGSLDGEPMSTITAQPTGSAGDGCTITQVTTSGMVPDGDESIIRFSAGSATAEVTVVPPGSAMLLVEPSEYRDPSPSIVSRLLTLTLLNAQGDPISGVDLTGECDGGDGTLEIESDPGVTDANGETTARVSVGMTECAAADAEGFPRVGTCEFTTPSGSPIGTFVAIGINATNANLSPPCPSP</sequence>
<dbReference type="Proteomes" id="UP000260351">
    <property type="component" value="Unassembled WGS sequence"/>
</dbReference>
<proteinExistence type="predicted"/>
<keyword evidence="1" id="KW-0732">Signal</keyword>
<dbReference type="AlphaFoldDB" id="A0A3E1K9S5"/>
<dbReference type="RefSeq" id="WP_116650213.1">
    <property type="nucleotide sequence ID" value="NZ_QUZK01000025.1"/>
</dbReference>
<accession>A0A3E1K9S5</accession>
<dbReference type="EMBL" id="QUZK01000025">
    <property type="protein sequence ID" value="RFF30976.1"/>
    <property type="molecule type" value="Genomic_DNA"/>
</dbReference>